<gene>
    <name evidence="11" type="ORF">SAMN05421760_104258</name>
</gene>
<evidence type="ECO:0000259" key="9">
    <source>
        <dbReference type="Pfam" id="PF02687"/>
    </source>
</evidence>
<dbReference type="GO" id="GO:0042953">
    <property type="term" value="P:lipoprotein transport"/>
    <property type="evidence" value="ECO:0007669"/>
    <property type="project" value="InterPro"/>
</dbReference>
<feature type="transmembrane region" description="Helical" evidence="8">
    <location>
        <begin position="272"/>
        <end position="296"/>
    </location>
</feature>
<feature type="domain" description="ABC3 transporter permease C-terminal" evidence="9">
    <location>
        <begin position="274"/>
        <end position="407"/>
    </location>
</feature>
<dbReference type="InterPro" id="IPR011925">
    <property type="entry name" value="LolCE_TM"/>
</dbReference>
<keyword evidence="4" id="KW-1003">Cell membrane</keyword>
<evidence type="ECO:0000256" key="4">
    <source>
        <dbReference type="ARBA" id="ARBA00022475"/>
    </source>
</evidence>
<dbReference type="InterPro" id="IPR051447">
    <property type="entry name" value="Lipoprotein-release_system"/>
</dbReference>
<evidence type="ECO:0000256" key="8">
    <source>
        <dbReference type="SAM" id="Phobius"/>
    </source>
</evidence>
<evidence type="ECO:0000259" key="10">
    <source>
        <dbReference type="Pfam" id="PF12704"/>
    </source>
</evidence>
<evidence type="ECO:0000256" key="7">
    <source>
        <dbReference type="ARBA" id="ARBA00023136"/>
    </source>
</evidence>
<feature type="transmembrane region" description="Helical" evidence="8">
    <location>
        <begin position="332"/>
        <end position="352"/>
    </location>
</feature>
<reference evidence="12" key="1">
    <citation type="submission" date="2017-01" db="EMBL/GenBank/DDBJ databases">
        <authorList>
            <person name="Varghese N."/>
            <person name="Submissions S."/>
        </authorList>
    </citation>
    <scope>NUCLEOTIDE SEQUENCE [LARGE SCALE GENOMIC DNA]</scope>
    <source>
        <strain evidence="12">DSM 22306</strain>
    </source>
</reference>
<feature type="transmembrane region" description="Helical" evidence="8">
    <location>
        <begin position="22"/>
        <end position="48"/>
    </location>
</feature>
<keyword evidence="7 8" id="KW-0472">Membrane</keyword>
<dbReference type="InterPro" id="IPR025857">
    <property type="entry name" value="MacB_PCD"/>
</dbReference>
<keyword evidence="5 8" id="KW-0812">Transmembrane</keyword>
<comment type="similarity">
    <text evidence="2">Belongs to the ABC-4 integral membrane protein family. LolC/E subfamily.</text>
</comment>
<dbReference type="GO" id="GO:0098797">
    <property type="term" value="C:plasma membrane protein complex"/>
    <property type="evidence" value="ECO:0007669"/>
    <property type="project" value="TreeGrafter"/>
</dbReference>
<comment type="subcellular location">
    <subcellularLocation>
        <location evidence="1">Cell membrane</location>
        <topology evidence="1">Multi-pass membrane protein</topology>
    </subcellularLocation>
</comment>
<dbReference type="NCBIfam" id="TIGR02212">
    <property type="entry name" value="lolCE"/>
    <property type="match status" value="1"/>
</dbReference>
<dbReference type="Proteomes" id="UP000185999">
    <property type="component" value="Unassembled WGS sequence"/>
</dbReference>
<evidence type="ECO:0000313" key="11">
    <source>
        <dbReference type="EMBL" id="SIS76234.1"/>
    </source>
</evidence>
<keyword evidence="6 8" id="KW-1133">Transmembrane helix</keyword>
<feature type="transmembrane region" description="Helical" evidence="8">
    <location>
        <begin position="380"/>
        <end position="400"/>
    </location>
</feature>
<evidence type="ECO:0000256" key="1">
    <source>
        <dbReference type="ARBA" id="ARBA00004651"/>
    </source>
</evidence>
<dbReference type="STRING" id="619304.SAMN05421760_104258"/>
<dbReference type="OrthoDB" id="9808461at2"/>
<dbReference type="AlphaFoldDB" id="A0A1N7LR15"/>
<dbReference type="PANTHER" id="PTHR30489">
    <property type="entry name" value="LIPOPROTEIN-RELEASING SYSTEM TRANSMEMBRANE PROTEIN LOLE"/>
    <property type="match status" value="1"/>
</dbReference>
<keyword evidence="11" id="KW-0449">Lipoprotein</keyword>
<dbReference type="Pfam" id="PF02687">
    <property type="entry name" value="FtsX"/>
    <property type="match status" value="1"/>
</dbReference>
<name>A0A1N7LR15_9GAMM</name>
<proteinExistence type="inferred from homology"/>
<dbReference type="InterPro" id="IPR003838">
    <property type="entry name" value="ABC3_permease_C"/>
</dbReference>
<keyword evidence="12" id="KW-1185">Reference proteome</keyword>
<feature type="domain" description="MacB-like periplasmic core" evidence="10">
    <location>
        <begin position="27"/>
        <end position="231"/>
    </location>
</feature>
<dbReference type="GO" id="GO:0044874">
    <property type="term" value="P:lipoprotein localization to outer membrane"/>
    <property type="evidence" value="ECO:0007669"/>
    <property type="project" value="TreeGrafter"/>
</dbReference>
<evidence type="ECO:0000256" key="5">
    <source>
        <dbReference type="ARBA" id="ARBA00022692"/>
    </source>
</evidence>
<dbReference type="PANTHER" id="PTHR30489:SF0">
    <property type="entry name" value="LIPOPROTEIN-RELEASING SYSTEM TRANSMEMBRANE PROTEIN LOLE"/>
    <property type="match status" value="1"/>
</dbReference>
<organism evidence="11 12">
    <name type="scientific">Neptunomonas antarctica</name>
    <dbReference type="NCBI Taxonomy" id="619304"/>
    <lineage>
        <taxon>Bacteria</taxon>
        <taxon>Pseudomonadati</taxon>
        <taxon>Pseudomonadota</taxon>
        <taxon>Gammaproteobacteria</taxon>
        <taxon>Oceanospirillales</taxon>
        <taxon>Oceanospirillaceae</taxon>
        <taxon>Neptunomonas</taxon>
    </lineage>
</organism>
<dbReference type="RefSeq" id="WP_054341296.1">
    <property type="nucleotide sequence ID" value="NZ_FTOE01000004.1"/>
</dbReference>
<keyword evidence="3" id="KW-0813">Transport</keyword>
<sequence length="414" mass="45281">MFRPFSIYIGLRYTAAKRSNHFISFISLVSMLGLMLGVAALILVLSVMNGFDRELKDRILGMVPHASITGYQKPIEDWHLVADIVEQDVRVIATAPFISAQGMLTYGGQVRGVLVQGIDPVAESKVSIVSEHMLKGEWNNLESGEFGIVLGDLLARYLGARMGDKVTLVLPEASISVAGVTPRLKRFTVVGTFSVGAELDSSLAYIHIDDAARLKRIKAGVEGVRVTFTDLFKAPIAAREIAAQLDGYFLVSDWTRTHGNLFQAIQMEKKMIGLLLFLIVFVAAFNIVSTLVMVVTDKKSDIAILRTLGATPGLIMRIFMVQGVVIGFAGTLIGTALGVLLALTVTDLVAWVEQVLDMQFLSSDVYFISYLPSQLNWNDVVMIASSALIISFLATLYPAWRASKTQPAEALRYE</sequence>
<evidence type="ECO:0000256" key="3">
    <source>
        <dbReference type="ARBA" id="ARBA00022448"/>
    </source>
</evidence>
<evidence type="ECO:0000256" key="2">
    <source>
        <dbReference type="ARBA" id="ARBA00005236"/>
    </source>
</evidence>
<evidence type="ECO:0000256" key="6">
    <source>
        <dbReference type="ARBA" id="ARBA00022989"/>
    </source>
</evidence>
<dbReference type="Pfam" id="PF12704">
    <property type="entry name" value="MacB_PCD"/>
    <property type="match status" value="1"/>
</dbReference>
<evidence type="ECO:0000313" key="12">
    <source>
        <dbReference type="Proteomes" id="UP000185999"/>
    </source>
</evidence>
<accession>A0A1N7LR15</accession>
<protein>
    <submittedName>
        <fullName evidence="11">Lipoprotein-releasing system permease protein</fullName>
    </submittedName>
</protein>
<dbReference type="EMBL" id="FTOE01000004">
    <property type="protein sequence ID" value="SIS76234.1"/>
    <property type="molecule type" value="Genomic_DNA"/>
</dbReference>